<evidence type="ECO:0000256" key="4">
    <source>
        <dbReference type="ARBA" id="ARBA00022692"/>
    </source>
</evidence>
<evidence type="ECO:0000259" key="12">
    <source>
        <dbReference type="PROSITE" id="PS50192"/>
    </source>
</evidence>
<dbReference type="OrthoDB" id="9787709at2"/>
<evidence type="ECO:0000256" key="1">
    <source>
        <dbReference type="ARBA" id="ARBA00004429"/>
    </source>
</evidence>
<dbReference type="Gene3D" id="1.10.287.950">
    <property type="entry name" value="Methyl-accepting chemotaxis protein"/>
    <property type="match status" value="1"/>
</dbReference>
<dbReference type="Pfam" id="PF08269">
    <property type="entry name" value="dCache_2"/>
    <property type="match status" value="1"/>
</dbReference>
<comment type="similarity">
    <text evidence="8">Belongs to the methyl-accepting chemotaxis (MCP) protein family.</text>
</comment>
<dbReference type="InterPro" id="IPR004089">
    <property type="entry name" value="MCPsignal_dom"/>
</dbReference>
<feature type="transmembrane region" description="Helical" evidence="10">
    <location>
        <begin position="9"/>
        <end position="30"/>
    </location>
</feature>
<reference evidence="14 15" key="1">
    <citation type="submission" date="2019-03" db="EMBL/GenBank/DDBJ databases">
        <title>Genomic Encyclopedia of Type Strains, Phase IV (KMG-IV): sequencing the most valuable type-strain genomes for metagenomic binning, comparative biology and taxonomic classification.</title>
        <authorList>
            <person name="Goeker M."/>
        </authorList>
    </citation>
    <scope>NUCLEOTIDE SEQUENCE [LARGE SCALE GENOMIC DNA]</scope>
    <source>
        <strain evidence="14 15">DSM 24984</strain>
    </source>
</reference>
<evidence type="ECO:0000259" key="13">
    <source>
        <dbReference type="PROSITE" id="PS50885"/>
    </source>
</evidence>
<evidence type="ECO:0000313" key="15">
    <source>
        <dbReference type="Proteomes" id="UP000294614"/>
    </source>
</evidence>
<dbReference type="InterPro" id="IPR004010">
    <property type="entry name" value="Double_Cache_2"/>
</dbReference>
<evidence type="ECO:0000259" key="11">
    <source>
        <dbReference type="PROSITE" id="PS50111"/>
    </source>
</evidence>
<dbReference type="GO" id="GO:0005886">
    <property type="term" value="C:plasma membrane"/>
    <property type="evidence" value="ECO:0007669"/>
    <property type="project" value="UniProtKB-SubCell"/>
</dbReference>
<dbReference type="Proteomes" id="UP000294614">
    <property type="component" value="Unassembled WGS sequence"/>
</dbReference>
<keyword evidence="4 10" id="KW-0812">Transmembrane</keyword>
<feature type="transmembrane region" description="Helical" evidence="10">
    <location>
        <begin position="204"/>
        <end position="226"/>
    </location>
</feature>
<feature type="domain" description="HAMP" evidence="13">
    <location>
        <begin position="228"/>
        <end position="282"/>
    </location>
</feature>
<dbReference type="Pfam" id="PF00672">
    <property type="entry name" value="HAMP"/>
    <property type="match status" value="1"/>
</dbReference>
<dbReference type="PANTHER" id="PTHR32089:SF112">
    <property type="entry name" value="LYSOZYME-LIKE PROTEIN-RELATED"/>
    <property type="match status" value="1"/>
</dbReference>
<dbReference type="Pfam" id="PF00015">
    <property type="entry name" value="MCPsignal"/>
    <property type="match status" value="1"/>
</dbReference>
<keyword evidence="6 10" id="KW-0472">Membrane</keyword>
<dbReference type="GO" id="GO:0004888">
    <property type="term" value="F:transmembrane signaling receptor activity"/>
    <property type="evidence" value="ECO:0007669"/>
    <property type="project" value="InterPro"/>
</dbReference>
<protein>
    <submittedName>
        <fullName evidence="14">Methyl-accepting chemotaxis sensory transducer with Cache sensor</fullName>
    </submittedName>
</protein>
<comment type="subcellular location">
    <subcellularLocation>
        <location evidence="1">Cell inner membrane</location>
        <topology evidence="1">Multi-pass membrane protein</topology>
    </subcellularLocation>
</comment>
<evidence type="ECO:0000313" key="14">
    <source>
        <dbReference type="EMBL" id="TCK62617.1"/>
    </source>
</evidence>
<dbReference type="PROSITE" id="PS50111">
    <property type="entry name" value="CHEMOTAXIS_TRANSDUC_2"/>
    <property type="match status" value="1"/>
</dbReference>
<dbReference type="SUPFAM" id="SSF58104">
    <property type="entry name" value="Methyl-accepting chemotaxis protein (MCP) signaling domain"/>
    <property type="match status" value="1"/>
</dbReference>
<dbReference type="GO" id="GO:0006935">
    <property type="term" value="P:chemotaxis"/>
    <property type="evidence" value="ECO:0007669"/>
    <property type="project" value="InterPro"/>
</dbReference>
<dbReference type="InterPro" id="IPR000727">
    <property type="entry name" value="T_SNARE_dom"/>
</dbReference>
<dbReference type="SMART" id="SM00283">
    <property type="entry name" value="MA"/>
    <property type="match status" value="1"/>
</dbReference>
<gene>
    <name evidence="14" type="ORF">C8D98_1147</name>
</gene>
<sequence length="559" mass="60801">MLKSIKSKILLLVMIPLIAVTCIVLMTVYLDMKKATKEQIDYARAAMLEEKKEQLKSEVNSAVTAIAPIMNDPELNPQQIETKVKAILESIRFQKDGYVFTYDYNGTAMTVGPYKDVVGKNLYDKSDANGVYFVREMIEKAKAGDGYVEYIWPKPSINKDAPKLSYVTRIDRWNWMIGTGIYIDDIDEAIAKLEVDQNAKMRAMLFEILAFSAVALAVACVITLSITRKMTIGIITAANTLKDIASGEGDLTKQLPVTSNDEVGDLAKYFNQFINKLRDIVASVQENAQSVASGSTELAAATEELSMTMGDQAAQVSGVASATEEMSASSAIINSNLEANLRVAEETTDNTVEGSKMLKRAVDEIQQIKTKVDELGSTIRSLAESSQEINAILNVISDIADQTNLLALNAAIEAARAGEHGRGFAVVADEVRKLAERTQSATGEISGIIGNLQKESGRASDDMGNALVKVDSGVKTMMATSTFFDKIVNSVSEMSSMNGVIESSIREQVQAIDNINDNAQTISAGIEQSTNALGEISRTVSDLERQSENLMVLTRQFKI</sequence>
<dbReference type="CDD" id="cd11386">
    <property type="entry name" value="MCP_signal"/>
    <property type="match status" value="1"/>
</dbReference>
<name>A0A4R1KEP9_9BACT</name>
<dbReference type="InterPro" id="IPR033480">
    <property type="entry name" value="sCache_2"/>
</dbReference>
<dbReference type="EMBL" id="SMGG01000003">
    <property type="protein sequence ID" value="TCK62617.1"/>
    <property type="molecule type" value="Genomic_DNA"/>
</dbReference>
<comment type="caution">
    <text evidence="14">The sequence shown here is derived from an EMBL/GenBank/DDBJ whole genome shotgun (WGS) entry which is preliminary data.</text>
</comment>
<dbReference type="InterPro" id="IPR004090">
    <property type="entry name" value="Chemotax_Me-accpt_rcpt"/>
</dbReference>
<dbReference type="PANTHER" id="PTHR32089">
    <property type="entry name" value="METHYL-ACCEPTING CHEMOTAXIS PROTEIN MCPB"/>
    <property type="match status" value="1"/>
</dbReference>
<dbReference type="SMART" id="SM00304">
    <property type="entry name" value="HAMP"/>
    <property type="match status" value="1"/>
</dbReference>
<dbReference type="CDD" id="cd06225">
    <property type="entry name" value="HAMP"/>
    <property type="match status" value="1"/>
</dbReference>
<evidence type="ECO:0000256" key="9">
    <source>
        <dbReference type="PROSITE-ProRule" id="PRU00284"/>
    </source>
</evidence>
<dbReference type="PROSITE" id="PS50192">
    <property type="entry name" value="T_SNARE"/>
    <property type="match status" value="1"/>
</dbReference>
<keyword evidence="2" id="KW-1003">Cell membrane</keyword>
<evidence type="ECO:0000256" key="8">
    <source>
        <dbReference type="ARBA" id="ARBA00029447"/>
    </source>
</evidence>
<feature type="domain" description="T-SNARE coiled-coil homology" evidence="12">
    <location>
        <begin position="484"/>
        <end position="536"/>
    </location>
</feature>
<dbReference type="SMART" id="SM01049">
    <property type="entry name" value="Cache_2"/>
    <property type="match status" value="1"/>
</dbReference>
<evidence type="ECO:0000256" key="2">
    <source>
        <dbReference type="ARBA" id="ARBA00022475"/>
    </source>
</evidence>
<evidence type="ECO:0000256" key="10">
    <source>
        <dbReference type="SAM" id="Phobius"/>
    </source>
</evidence>
<keyword evidence="15" id="KW-1185">Reference proteome</keyword>
<evidence type="ECO:0000256" key="5">
    <source>
        <dbReference type="ARBA" id="ARBA00022989"/>
    </source>
</evidence>
<dbReference type="RefSeq" id="WP_132872813.1">
    <property type="nucleotide sequence ID" value="NZ_SMGG01000003.1"/>
</dbReference>
<evidence type="ECO:0000256" key="7">
    <source>
        <dbReference type="ARBA" id="ARBA00023224"/>
    </source>
</evidence>
<keyword evidence="5 10" id="KW-1133">Transmembrane helix</keyword>
<feature type="domain" description="Methyl-accepting transducer" evidence="11">
    <location>
        <begin position="287"/>
        <end position="523"/>
    </location>
</feature>
<dbReference type="AlphaFoldDB" id="A0A4R1KEP9"/>
<evidence type="ECO:0000256" key="6">
    <source>
        <dbReference type="ARBA" id="ARBA00023136"/>
    </source>
</evidence>
<dbReference type="PRINTS" id="PR00260">
    <property type="entry name" value="CHEMTRNSDUCR"/>
</dbReference>
<keyword evidence="3" id="KW-0997">Cell inner membrane</keyword>
<dbReference type="GO" id="GO:0007165">
    <property type="term" value="P:signal transduction"/>
    <property type="evidence" value="ECO:0007669"/>
    <property type="project" value="UniProtKB-KW"/>
</dbReference>
<proteinExistence type="inferred from homology"/>
<organism evidence="14 15">
    <name type="scientific">Seleniivibrio woodruffii</name>
    <dbReference type="NCBI Taxonomy" id="1078050"/>
    <lineage>
        <taxon>Bacteria</taxon>
        <taxon>Pseudomonadati</taxon>
        <taxon>Deferribacterota</taxon>
        <taxon>Deferribacteres</taxon>
        <taxon>Deferribacterales</taxon>
        <taxon>Geovibrionaceae</taxon>
        <taxon>Seleniivibrio</taxon>
    </lineage>
</organism>
<accession>A0A4R1KEP9</accession>
<evidence type="ECO:0000256" key="3">
    <source>
        <dbReference type="ARBA" id="ARBA00022519"/>
    </source>
</evidence>
<keyword evidence="7 9" id="KW-0807">Transducer</keyword>
<dbReference type="Gene3D" id="3.30.450.20">
    <property type="entry name" value="PAS domain"/>
    <property type="match status" value="1"/>
</dbReference>
<dbReference type="FunFam" id="1.10.287.950:FF:000001">
    <property type="entry name" value="Methyl-accepting chemotaxis sensory transducer"/>
    <property type="match status" value="1"/>
</dbReference>
<dbReference type="PROSITE" id="PS50885">
    <property type="entry name" value="HAMP"/>
    <property type="match status" value="1"/>
</dbReference>
<dbReference type="InterPro" id="IPR003660">
    <property type="entry name" value="HAMP_dom"/>
</dbReference>